<keyword evidence="2" id="KW-1185">Reference proteome</keyword>
<dbReference type="Proteomes" id="UP001164929">
    <property type="component" value="Chromosome 14"/>
</dbReference>
<protein>
    <submittedName>
        <fullName evidence="1">Uncharacterized protein</fullName>
    </submittedName>
</protein>
<accession>A0AAD6LS48</accession>
<sequence length="116" mass="13268">MHAGGNYRQRMELLFDHKIQWSASVEQPDMALQNQEVEEEPGEFVDVFLKQQFGVWLESFSHLLTEPKSPPLSPPQVAVVEYFRHLLAAIIQSNRKCKLGQYDSACGYLDAKTSEI</sequence>
<reference evidence="1" key="1">
    <citation type="journal article" date="2023" name="Mol. Ecol. Resour.">
        <title>Chromosome-level genome assembly of a triploid poplar Populus alba 'Berolinensis'.</title>
        <authorList>
            <person name="Chen S."/>
            <person name="Yu Y."/>
            <person name="Wang X."/>
            <person name="Wang S."/>
            <person name="Zhang T."/>
            <person name="Zhou Y."/>
            <person name="He R."/>
            <person name="Meng N."/>
            <person name="Wang Y."/>
            <person name="Liu W."/>
            <person name="Liu Z."/>
            <person name="Liu J."/>
            <person name="Guo Q."/>
            <person name="Huang H."/>
            <person name="Sederoff R.R."/>
            <person name="Wang G."/>
            <person name="Qu G."/>
            <person name="Chen S."/>
        </authorList>
    </citation>
    <scope>NUCLEOTIDE SEQUENCE</scope>
    <source>
        <strain evidence="1">SC-2020</strain>
    </source>
</reference>
<name>A0AAD6LS48_9ROSI</name>
<dbReference type="EMBL" id="JAQIZT010000014">
    <property type="protein sequence ID" value="KAJ6972283.1"/>
    <property type="molecule type" value="Genomic_DNA"/>
</dbReference>
<evidence type="ECO:0000313" key="2">
    <source>
        <dbReference type="Proteomes" id="UP001164929"/>
    </source>
</evidence>
<proteinExistence type="predicted"/>
<dbReference type="AlphaFoldDB" id="A0AAD6LS48"/>
<comment type="caution">
    <text evidence="1">The sequence shown here is derived from an EMBL/GenBank/DDBJ whole genome shotgun (WGS) entry which is preliminary data.</text>
</comment>
<gene>
    <name evidence="1" type="ORF">NC653_032757</name>
</gene>
<evidence type="ECO:0000313" key="1">
    <source>
        <dbReference type="EMBL" id="KAJ6972283.1"/>
    </source>
</evidence>
<organism evidence="1 2">
    <name type="scientific">Populus alba x Populus x berolinensis</name>
    <dbReference type="NCBI Taxonomy" id="444605"/>
    <lineage>
        <taxon>Eukaryota</taxon>
        <taxon>Viridiplantae</taxon>
        <taxon>Streptophyta</taxon>
        <taxon>Embryophyta</taxon>
        <taxon>Tracheophyta</taxon>
        <taxon>Spermatophyta</taxon>
        <taxon>Magnoliopsida</taxon>
        <taxon>eudicotyledons</taxon>
        <taxon>Gunneridae</taxon>
        <taxon>Pentapetalae</taxon>
        <taxon>rosids</taxon>
        <taxon>fabids</taxon>
        <taxon>Malpighiales</taxon>
        <taxon>Salicaceae</taxon>
        <taxon>Saliceae</taxon>
        <taxon>Populus</taxon>
    </lineage>
</organism>